<dbReference type="CDD" id="cd00198">
    <property type="entry name" value="vWFA"/>
    <property type="match status" value="1"/>
</dbReference>
<dbReference type="Pfam" id="PF00092">
    <property type="entry name" value="VWA"/>
    <property type="match status" value="1"/>
</dbReference>
<reference evidence="4 5" key="1">
    <citation type="submission" date="2018-06" db="EMBL/GenBank/DDBJ databases">
        <title>Marinomonas sp. YLB-05 draft genome sequence.</title>
        <authorList>
            <person name="Yu L."/>
            <person name="Tang X."/>
        </authorList>
    </citation>
    <scope>NUCLEOTIDE SEQUENCE [LARGE SCALE GENOMIC DNA]</scope>
    <source>
        <strain evidence="4 5">YLB-05</strain>
    </source>
</reference>
<keyword evidence="2" id="KW-0812">Transmembrane</keyword>
<dbReference type="SMART" id="SM00327">
    <property type="entry name" value="VWA"/>
    <property type="match status" value="1"/>
</dbReference>
<dbReference type="AlphaFoldDB" id="A0A370UEL3"/>
<proteinExistence type="predicted"/>
<evidence type="ECO:0000313" key="5">
    <source>
        <dbReference type="Proteomes" id="UP000254326"/>
    </source>
</evidence>
<dbReference type="PROSITE" id="PS50234">
    <property type="entry name" value="VWFA"/>
    <property type="match status" value="1"/>
</dbReference>
<dbReference type="EMBL" id="QKRA01000001">
    <property type="protein sequence ID" value="RDL46209.1"/>
    <property type="molecule type" value="Genomic_DNA"/>
</dbReference>
<organism evidence="4 5">
    <name type="scientific">Marinomonas piezotolerans</name>
    <dbReference type="NCBI Taxonomy" id="2213058"/>
    <lineage>
        <taxon>Bacteria</taxon>
        <taxon>Pseudomonadati</taxon>
        <taxon>Pseudomonadota</taxon>
        <taxon>Gammaproteobacteria</taxon>
        <taxon>Oceanospirillales</taxon>
        <taxon>Oceanospirillaceae</taxon>
        <taxon>Marinomonas</taxon>
    </lineage>
</organism>
<evidence type="ECO:0000259" key="3">
    <source>
        <dbReference type="PROSITE" id="PS50234"/>
    </source>
</evidence>
<protein>
    <recommendedName>
        <fullName evidence="3">VWFA domain-containing protein</fullName>
    </recommendedName>
</protein>
<dbReference type="SUPFAM" id="SSF53300">
    <property type="entry name" value="vWA-like"/>
    <property type="match status" value="1"/>
</dbReference>
<evidence type="ECO:0000313" key="4">
    <source>
        <dbReference type="EMBL" id="RDL46209.1"/>
    </source>
</evidence>
<feature type="region of interest" description="Disordered" evidence="1">
    <location>
        <begin position="549"/>
        <end position="574"/>
    </location>
</feature>
<keyword evidence="2" id="KW-0472">Membrane</keyword>
<dbReference type="Gene3D" id="3.40.50.410">
    <property type="entry name" value="von Willebrand factor, type A domain"/>
    <property type="match status" value="1"/>
</dbReference>
<gene>
    <name evidence="4" type="ORF">DN730_01305</name>
</gene>
<keyword evidence="2" id="KW-1133">Transmembrane helix</keyword>
<dbReference type="InterPro" id="IPR036465">
    <property type="entry name" value="vWFA_dom_sf"/>
</dbReference>
<dbReference type="Proteomes" id="UP000254326">
    <property type="component" value="Unassembled WGS sequence"/>
</dbReference>
<accession>A0A370UEL3</accession>
<name>A0A370UEL3_9GAMM</name>
<keyword evidence="5" id="KW-1185">Reference proteome</keyword>
<feature type="domain" description="VWFA" evidence="3">
    <location>
        <begin position="27"/>
        <end position="233"/>
    </location>
</feature>
<evidence type="ECO:0000256" key="2">
    <source>
        <dbReference type="SAM" id="Phobius"/>
    </source>
</evidence>
<comment type="caution">
    <text evidence="4">The sequence shown here is derived from an EMBL/GenBank/DDBJ whole genome shotgun (WGS) entry which is preliminary data.</text>
</comment>
<feature type="transmembrane region" description="Helical" evidence="2">
    <location>
        <begin position="590"/>
        <end position="611"/>
    </location>
</feature>
<evidence type="ECO:0000256" key="1">
    <source>
        <dbReference type="SAM" id="MobiDB-lite"/>
    </source>
</evidence>
<dbReference type="InterPro" id="IPR002035">
    <property type="entry name" value="VWF_A"/>
</dbReference>
<dbReference type="OrthoDB" id="798937at2"/>
<sequence>MVVTIKNFFSLIVVLLLTVPNVKADTQFRLIVDASGSMLISDPDKLTSESLKLISNLAPEERASLGVWLFGERPRVLLPEAMVNPSTKQRLNNAVEDYVPGDLKTDLESIIRMLLQTPDDVGLAPEFDRHWILVTDGMVDVSLDEKVNEASRQRIMTDLASALSERGIHLHTVSMSNYTDKELLQSVSTLTNATHTEVASPEALLDTFDRIFSQAAPSEEVPFEDNHFFIDEAIEEATLLVFHKEGLTPTITQPSGQPLNMSASNVSVAKAAHYTLVTITKPKVGTWEVKDVDLERSNVRVITKLSAQATKIAPVIFVNEPIYSTVGLFQDRELIKDTEFLDLIDVTQRLNLLSGESETELFKQSVGIANSQFKNKVDKLTDTGNYELISEVDGKTFVRKLSQFFSVVDPIKVTAQSQDGGLVMISAKPTNMRLNSLRSNARLIMTFKDGSEEQVEMPLLGEGYWQKIFPVPPNDAVTAYVRLIGITRTGVRFEYSSDVWTLSRQGAERVQVQQGRDSSLVALSSAAAVNRDLMPVVVTPQISVVTEEEIEEQAESEAAAAPEKINTEDDNQTDVDTLVTDEATLDKTDWLFYAVLNGAGLLIVGGGYFIFHRIRKKRKQQEINDSDV</sequence>